<evidence type="ECO:0000313" key="10">
    <source>
        <dbReference type="EMBL" id="MEC3890539.1"/>
    </source>
</evidence>
<evidence type="ECO:0000256" key="5">
    <source>
        <dbReference type="ARBA" id="ARBA00022692"/>
    </source>
</evidence>
<proteinExistence type="inferred from homology"/>
<feature type="transmembrane region" description="Helical" evidence="9">
    <location>
        <begin position="139"/>
        <end position="160"/>
    </location>
</feature>
<evidence type="ECO:0000256" key="3">
    <source>
        <dbReference type="ARBA" id="ARBA00022475"/>
    </source>
</evidence>
<evidence type="ECO:0000256" key="7">
    <source>
        <dbReference type="ARBA" id="ARBA00023136"/>
    </source>
</evidence>
<protein>
    <submittedName>
        <fullName evidence="10">YeeE/YedE family protein</fullName>
    </submittedName>
</protein>
<feature type="transmembrane region" description="Helical" evidence="9">
    <location>
        <begin position="69"/>
        <end position="88"/>
    </location>
</feature>
<dbReference type="GO" id="GO:0005886">
    <property type="term" value="C:plasma membrane"/>
    <property type="evidence" value="ECO:0007669"/>
    <property type="project" value="UniProtKB-SubCell"/>
</dbReference>
<evidence type="ECO:0000256" key="1">
    <source>
        <dbReference type="ARBA" id="ARBA00004429"/>
    </source>
</evidence>
<keyword evidence="2" id="KW-0813">Transport</keyword>
<feature type="transmembrane region" description="Helical" evidence="9">
    <location>
        <begin position="27"/>
        <end position="48"/>
    </location>
</feature>
<reference evidence="10" key="1">
    <citation type="submission" date="2021-10" db="EMBL/GenBank/DDBJ databases">
        <authorList>
            <person name="Hussein R."/>
            <person name="Harrison J."/>
            <person name="Studholme D.J."/>
            <person name="Vicente J."/>
            <person name="Grant M."/>
        </authorList>
    </citation>
    <scope>NUCLEOTIDE SEQUENCE</scope>
    <source>
        <strain evidence="10">NCPPB 2970</strain>
    </source>
</reference>
<dbReference type="PANTHER" id="PTHR30574:SF1">
    <property type="entry name" value="SULPHUR TRANSPORT DOMAIN-CONTAINING PROTEIN"/>
    <property type="match status" value="1"/>
</dbReference>
<dbReference type="Proteomes" id="UP001297361">
    <property type="component" value="Unassembled WGS sequence"/>
</dbReference>
<evidence type="ECO:0000256" key="9">
    <source>
        <dbReference type="SAM" id="Phobius"/>
    </source>
</evidence>
<dbReference type="InterPro" id="IPR007272">
    <property type="entry name" value="Sulf_transp_TsuA/YedE"/>
</dbReference>
<evidence type="ECO:0000256" key="4">
    <source>
        <dbReference type="ARBA" id="ARBA00022519"/>
    </source>
</evidence>
<keyword evidence="4" id="KW-0997">Cell inner membrane</keyword>
<keyword evidence="5 9" id="KW-0812">Transmembrane</keyword>
<name>A0AAJ3CFK8_XANCA</name>
<sequence>MAPARSHRQPLSALAVEPVGRSVMAPWAISLTGGVLIGLAATLLLWLNGRTAGISGIVNGVLFPVAGDVAWRLLFLTGMIVAASLYMTWAPSAPQPRSDYSRSALVVAGLLVGFGTRMGNGCTSGHGVCGLARGSRRSLAAVATFMATAMVTTYVMRHLWSAA</sequence>
<evidence type="ECO:0000256" key="2">
    <source>
        <dbReference type="ARBA" id="ARBA00022448"/>
    </source>
</evidence>
<dbReference type="EMBL" id="JAJFNJ020000005">
    <property type="protein sequence ID" value="MEC3890539.1"/>
    <property type="molecule type" value="Genomic_DNA"/>
</dbReference>
<reference evidence="10" key="2">
    <citation type="submission" date="2024-01" db="EMBL/GenBank/DDBJ databases">
        <title>Long-read genome sequencing of X. campestris pv. papavericola.</title>
        <authorList>
            <person name="Hussain R.M.F."/>
            <person name="Greer S."/>
            <person name="Harrison J."/>
            <person name="Grant M."/>
            <person name="Vicente J."/>
            <person name="Studholme D.J."/>
        </authorList>
    </citation>
    <scope>NUCLEOTIDE SEQUENCE</scope>
    <source>
        <strain evidence="10">NCPPB 2970</strain>
    </source>
</reference>
<dbReference type="Pfam" id="PF04143">
    <property type="entry name" value="Sulf_transp"/>
    <property type="match status" value="1"/>
</dbReference>
<comment type="similarity">
    <text evidence="8">Belongs to the TsuA/YedE (TC 9.B.102) family.</text>
</comment>
<keyword evidence="6 9" id="KW-1133">Transmembrane helix</keyword>
<dbReference type="PANTHER" id="PTHR30574">
    <property type="entry name" value="INNER MEMBRANE PROTEIN YEDE"/>
    <property type="match status" value="1"/>
</dbReference>
<evidence type="ECO:0000256" key="8">
    <source>
        <dbReference type="ARBA" id="ARBA00035655"/>
    </source>
</evidence>
<dbReference type="AlphaFoldDB" id="A0AAJ3CFK8"/>
<comment type="subcellular location">
    <subcellularLocation>
        <location evidence="1">Cell inner membrane</location>
        <topology evidence="1">Multi-pass membrane protein</topology>
    </subcellularLocation>
</comment>
<evidence type="ECO:0000313" key="11">
    <source>
        <dbReference type="Proteomes" id="UP001297361"/>
    </source>
</evidence>
<keyword evidence="7 9" id="KW-0472">Membrane</keyword>
<comment type="caution">
    <text evidence="10">The sequence shown here is derived from an EMBL/GenBank/DDBJ whole genome shotgun (WGS) entry which is preliminary data.</text>
</comment>
<evidence type="ECO:0000256" key="6">
    <source>
        <dbReference type="ARBA" id="ARBA00022989"/>
    </source>
</evidence>
<organism evidence="10 11">
    <name type="scientific">Xanthomonas campestris pv. papavericola</name>
    <dbReference type="NCBI Taxonomy" id="487881"/>
    <lineage>
        <taxon>Bacteria</taxon>
        <taxon>Pseudomonadati</taxon>
        <taxon>Pseudomonadota</taxon>
        <taxon>Gammaproteobacteria</taxon>
        <taxon>Lysobacterales</taxon>
        <taxon>Lysobacteraceae</taxon>
        <taxon>Xanthomonas</taxon>
    </lineage>
</organism>
<keyword evidence="3" id="KW-1003">Cell membrane</keyword>
<accession>A0AAJ3CFK8</accession>
<gene>
    <name evidence="10" type="ORF">LLE72_022990</name>
</gene>